<dbReference type="CDD" id="cd06323">
    <property type="entry name" value="PBP1_ribose_binding"/>
    <property type="match status" value="1"/>
</dbReference>
<feature type="signal peptide" evidence="5">
    <location>
        <begin position="1"/>
        <end position="23"/>
    </location>
</feature>
<dbReference type="STRING" id="525919.Apre_1618"/>
<feature type="chain" id="PRO_5039536470" evidence="5">
    <location>
        <begin position="24"/>
        <end position="316"/>
    </location>
</feature>
<dbReference type="Gene3D" id="3.40.50.2300">
    <property type="match status" value="2"/>
</dbReference>
<protein>
    <submittedName>
        <fullName evidence="7">Periplasmic binding protein/LacI transcriptional regulator</fullName>
    </submittedName>
</protein>
<dbReference type="GO" id="GO:0030246">
    <property type="term" value="F:carbohydrate binding"/>
    <property type="evidence" value="ECO:0007669"/>
    <property type="project" value="UniProtKB-ARBA"/>
</dbReference>
<feature type="domain" description="Periplasmic binding protein" evidence="6">
    <location>
        <begin position="52"/>
        <end position="302"/>
    </location>
</feature>
<dbReference type="RefSeq" id="WP_015778535.1">
    <property type="nucleotide sequence ID" value="NC_013171.1"/>
</dbReference>
<evidence type="ECO:0000256" key="1">
    <source>
        <dbReference type="ARBA" id="ARBA00004196"/>
    </source>
</evidence>
<dbReference type="KEGG" id="apr:Apre_1618"/>
<dbReference type="PANTHER" id="PTHR46847:SF1">
    <property type="entry name" value="D-ALLOSE-BINDING PERIPLASMIC PROTEIN-RELATED"/>
    <property type="match status" value="1"/>
</dbReference>
<evidence type="ECO:0000313" key="7">
    <source>
        <dbReference type="EMBL" id="ACV29639.1"/>
    </source>
</evidence>
<dbReference type="OrthoDB" id="9769193at2"/>
<evidence type="ECO:0000256" key="3">
    <source>
        <dbReference type="ARBA" id="ARBA00022729"/>
    </source>
</evidence>
<dbReference type="eggNOG" id="COG1879">
    <property type="taxonomic scope" value="Bacteria"/>
</dbReference>
<dbReference type="EMBL" id="CP001708">
    <property type="protein sequence ID" value="ACV29639.1"/>
    <property type="molecule type" value="Genomic_DNA"/>
</dbReference>
<evidence type="ECO:0000256" key="2">
    <source>
        <dbReference type="ARBA" id="ARBA00007639"/>
    </source>
</evidence>
<proteinExistence type="inferred from homology"/>
<evidence type="ECO:0000259" key="6">
    <source>
        <dbReference type="Pfam" id="PF13407"/>
    </source>
</evidence>
<evidence type="ECO:0000256" key="4">
    <source>
        <dbReference type="SAM" id="MobiDB-lite"/>
    </source>
</evidence>
<dbReference type="Proteomes" id="UP000002294">
    <property type="component" value="Chromosome"/>
</dbReference>
<evidence type="ECO:0000313" key="8">
    <source>
        <dbReference type="Proteomes" id="UP000002294"/>
    </source>
</evidence>
<dbReference type="PANTHER" id="PTHR46847">
    <property type="entry name" value="D-ALLOSE-BINDING PERIPLASMIC PROTEIN-RELATED"/>
    <property type="match status" value="1"/>
</dbReference>
<dbReference type="Pfam" id="PF13407">
    <property type="entry name" value="Peripla_BP_4"/>
    <property type="match status" value="1"/>
</dbReference>
<dbReference type="NCBIfam" id="NF007936">
    <property type="entry name" value="PRK10653.1"/>
    <property type="match status" value="1"/>
</dbReference>
<gene>
    <name evidence="7" type="ordered locus">Apre_1618</name>
</gene>
<dbReference type="AlphaFoldDB" id="C7REM6"/>
<keyword evidence="8" id="KW-1185">Reference proteome</keyword>
<dbReference type="HOGENOM" id="CLU_037628_3_2_9"/>
<dbReference type="InterPro" id="IPR025997">
    <property type="entry name" value="SBP_2_dom"/>
</dbReference>
<name>C7REM6_ANAPD</name>
<accession>C7REM6</accession>
<comment type="subcellular location">
    <subcellularLocation>
        <location evidence="1">Cell envelope</location>
    </subcellularLocation>
</comment>
<reference evidence="7 8" key="1">
    <citation type="journal article" date="2009" name="Stand. Genomic Sci.">
        <title>Complete genome sequence of Anaerococcus prevotii type strain (PC1).</title>
        <authorList>
            <person name="Labutti K."/>
            <person name="Pukall R."/>
            <person name="Steenblock K."/>
            <person name="Glavina Del Rio T."/>
            <person name="Tice H."/>
            <person name="Copeland A."/>
            <person name="Cheng J.F."/>
            <person name="Lucas S."/>
            <person name="Chen F."/>
            <person name="Nolan M."/>
            <person name="Bruce D."/>
            <person name="Goodwin L."/>
            <person name="Pitluck S."/>
            <person name="Ivanova N."/>
            <person name="Mavromatis K."/>
            <person name="Ovchinnikova G."/>
            <person name="Pati A."/>
            <person name="Chen A."/>
            <person name="Palaniappan K."/>
            <person name="Land M."/>
            <person name="Hauser L."/>
            <person name="Chang Y.J."/>
            <person name="Jeffries C.D."/>
            <person name="Chain P."/>
            <person name="Saunders E."/>
            <person name="Brettin T."/>
            <person name="Detter J.C."/>
            <person name="Han C."/>
            <person name="Goker M."/>
            <person name="Bristow J."/>
            <person name="Eisen J.A."/>
            <person name="Markowitz V."/>
            <person name="Hugenholtz P."/>
            <person name="Kyrpides N.C."/>
            <person name="Klenk H.P."/>
            <person name="Lapidus A."/>
        </authorList>
    </citation>
    <scope>NUCLEOTIDE SEQUENCE [LARGE SCALE GENOMIC DNA]</scope>
    <source>
        <strain evidence="8">ATCC 9321 / DSM 20548 / JCM 6508 / NCTC 11806 / PC1</strain>
    </source>
</reference>
<feature type="region of interest" description="Disordered" evidence="4">
    <location>
        <begin position="27"/>
        <end position="48"/>
    </location>
</feature>
<dbReference type="InterPro" id="IPR028082">
    <property type="entry name" value="Peripla_BP_I"/>
</dbReference>
<dbReference type="GO" id="GO:0030313">
    <property type="term" value="C:cell envelope"/>
    <property type="evidence" value="ECO:0007669"/>
    <property type="project" value="UniProtKB-SubCell"/>
</dbReference>
<comment type="similarity">
    <text evidence="2">Belongs to the bacterial solute-binding protein 2 family.</text>
</comment>
<keyword evidence="3 5" id="KW-0732">Signal</keyword>
<organism evidence="7 8">
    <name type="scientific">Anaerococcus prevotii (strain ATCC 9321 / DSM 20548 / JCM 6508 / NCTC 11806 / PC1)</name>
    <name type="common">Peptostreptococcus prevotii</name>
    <name type="synonym">Peptococcus prevotii</name>
    <dbReference type="NCBI Taxonomy" id="525919"/>
    <lineage>
        <taxon>Bacteria</taxon>
        <taxon>Bacillati</taxon>
        <taxon>Bacillota</taxon>
        <taxon>Tissierellia</taxon>
        <taxon>Tissierellales</taxon>
        <taxon>Peptoniphilaceae</taxon>
        <taxon>Anaerococcus</taxon>
    </lineage>
</organism>
<dbReference type="SUPFAM" id="SSF53822">
    <property type="entry name" value="Periplasmic binding protein-like I"/>
    <property type="match status" value="1"/>
</dbReference>
<dbReference type="PROSITE" id="PS51257">
    <property type="entry name" value="PROKAR_LIPOPROTEIN"/>
    <property type="match status" value="1"/>
</dbReference>
<evidence type="ECO:0000256" key="5">
    <source>
        <dbReference type="SAM" id="SignalP"/>
    </source>
</evidence>
<sequence>MQKTRRLLSVLLLAIFMITGCSIEGQNNKEESKESGVEEKASETKTDGDMKIGVSLSTLNNPFFVSIREGVEEAAGKENVETVITDAQNDSSTQNNQVEDLITQGVDLIVINPVDSTAIATSVEKANEANIPVICVDRGSDQGELVSFIASNNVEGGKLAGEYILEKVGENAEVIQLEGIPGASSTRERGEGFEEATNGKINLLASQTANFDRAEGMTVMENLLQAHPDVKAVFCQNDEMALGASEAIKASGKDVTIVGFDGNEDAIKAVEEGNLSATVAQKPKEMGKLAIETAIKYLKGEEVEETVDSPLELIKK</sequence>